<feature type="non-terminal residue" evidence="7">
    <location>
        <position position="946"/>
    </location>
</feature>
<dbReference type="FunFam" id="2.40.10.10:FF:000003">
    <property type="entry name" value="Transmembrane serine protease 3"/>
    <property type="match status" value="1"/>
</dbReference>
<dbReference type="OrthoDB" id="10016557at2759"/>
<reference evidence="7 8" key="1">
    <citation type="submission" date="2017-03" db="EMBL/GenBank/DDBJ databases">
        <title>Genome of the blue death feigning beetle - Asbolus verrucosus.</title>
        <authorList>
            <person name="Rider S.D."/>
        </authorList>
    </citation>
    <scope>NUCLEOTIDE SEQUENCE [LARGE SCALE GENOMIC DNA]</scope>
    <source>
        <strain evidence="7">Butters</strain>
        <tissue evidence="7">Head and leg muscle</tissue>
    </source>
</reference>
<dbReference type="Gene3D" id="2.40.10.10">
    <property type="entry name" value="Trypsin-like serine proteases"/>
    <property type="match status" value="2"/>
</dbReference>
<dbReference type="CDD" id="cd00112">
    <property type="entry name" value="LDLa"/>
    <property type="match status" value="5"/>
</dbReference>
<keyword evidence="3" id="KW-0720">Serine protease</keyword>
<dbReference type="GO" id="GO:0006508">
    <property type="term" value="P:proteolysis"/>
    <property type="evidence" value="ECO:0007669"/>
    <property type="project" value="UniProtKB-KW"/>
</dbReference>
<dbReference type="InterPro" id="IPR002172">
    <property type="entry name" value="LDrepeatLR_classA_rpt"/>
</dbReference>
<evidence type="ECO:0000256" key="4">
    <source>
        <dbReference type="ARBA" id="ARBA00023157"/>
    </source>
</evidence>
<dbReference type="SMART" id="SM00192">
    <property type="entry name" value="LDLa"/>
    <property type="match status" value="5"/>
</dbReference>
<feature type="domain" description="Peptidase S1" evidence="6">
    <location>
        <begin position="255"/>
        <end position="516"/>
    </location>
</feature>
<comment type="caution">
    <text evidence="5">Lacks conserved residue(s) required for the propagation of feature annotation.</text>
</comment>
<protein>
    <submittedName>
        <fullName evidence="7">Serine protease nudel</fullName>
    </submittedName>
</protein>
<accession>A0A482VNH9</accession>
<dbReference type="InterPro" id="IPR036055">
    <property type="entry name" value="LDL_receptor-like_sf"/>
</dbReference>
<dbReference type="Pfam" id="PF09342">
    <property type="entry name" value="DUF1986"/>
    <property type="match status" value="1"/>
</dbReference>
<dbReference type="Gene3D" id="4.10.400.10">
    <property type="entry name" value="Low-density Lipoprotein Receptor"/>
    <property type="match status" value="5"/>
</dbReference>
<dbReference type="InterPro" id="IPR043504">
    <property type="entry name" value="Peptidase_S1_PA_chymotrypsin"/>
</dbReference>
<dbReference type="STRING" id="1661398.A0A482VNH9"/>
<dbReference type="InterPro" id="IPR009003">
    <property type="entry name" value="Peptidase_S1_PA"/>
</dbReference>
<evidence type="ECO:0000313" key="7">
    <source>
        <dbReference type="EMBL" id="RZC34274.1"/>
    </source>
</evidence>
<dbReference type="GO" id="GO:0004252">
    <property type="term" value="F:serine-type endopeptidase activity"/>
    <property type="evidence" value="ECO:0007669"/>
    <property type="project" value="InterPro"/>
</dbReference>
<evidence type="ECO:0000313" key="8">
    <source>
        <dbReference type="Proteomes" id="UP000292052"/>
    </source>
</evidence>
<evidence type="ECO:0000256" key="2">
    <source>
        <dbReference type="ARBA" id="ARBA00022801"/>
    </source>
</evidence>
<dbReference type="Pfam" id="PF00089">
    <property type="entry name" value="Trypsin"/>
    <property type="match status" value="1"/>
</dbReference>
<dbReference type="InterPro" id="IPR001254">
    <property type="entry name" value="Trypsin_dom"/>
</dbReference>
<dbReference type="SUPFAM" id="SSF57424">
    <property type="entry name" value="LDL receptor-like module"/>
    <property type="match status" value="4"/>
</dbReference>
<dbReference type="SMART" id="SM00020">
    <property type="entry name" value="Tryp_SPc"/>
    <property type="match status" value="1"/>
</dbReference>
<dbReference type="InterPro" id="IPR015420">
    <property type="entry name" value="Peptidase_S1A_nudel"/>
</dbReference>
<dbReference type="AlphaFoldDB" id="A0A482VNH9"/>
<dbReference type="Pfam" id="PF00057">
    <property type="entry name" value="Ldl_recept_a"/>
    <property type="match status" value="2"/>
</dbReference>
<keyword evidence="2" id="KW-0378">Hydrolase</keyword>
<evidence type="ECO:0000256" key="3">
    <source>
        <dbReference type="ARBA" id="ARBA00022825"/>
    </source>
</evidence>
<comment type="caution">
    <text evidence="7">The sequence shown here is derived from an EMBL/GenBank/DDBJ whole genome shotgun (WGS) entry which is preliminary data.</text>
</comment>
<gene>
    <name evidence="7" type="ORF">BDFB_008885</name>
</gene>
<keyword evidence="8" id="KW-1185">Reference proteome</keyword>
<sequence length="946" mass="105613">MDCPIGEHGCNDGSKCVHDRQLCDNEVDCADGSDEIGCSCKNRVWEMRWCDVYLDCPNGEDEEGCFGCEKDEFSCDDWSKFRRGTCIPMNQRCDGIRNCEVTGKDEEDCTILTDHLSHHPLYKISNAAGFLHRNYKGKWYPTCFGADIFALDVCRTEAGPSGILPKTHLMSSNDNYAGLFVDISPNAGVTLADSCLNNKAAFVECPPIFCGLRLTINNPFRSTEIDTSAEELLNHMQRVGNKSPSLDEIVSSSRVVGGKPSQPAAWPWVVSIYKNGIFHCGGVLINELWIATAAHCIDRFPLTKTKFWYFYYEIQSGTLRRFSYSPMEQNRWVAAAIPHEAYNKRSLKNDIALLKLSKPLRFNRYVRPICLPSEVTAGEDFFRGPKPNTVCVTVGWGATVEHGTDRELLIKLNVLRVIIFNVTADHLREVEVPILPHCKHIEDQEGDEICAGLLEGGKDACQGDSGGPLMCQNVKNRSQWYLAGIVSHGEGCARPNEPGVYTKVSKYIGWIEENINGKIIGRFPLQKCPGYTCKGTGRCLPKKRHCDKIIDCLFGDDEIDCWRSNHGHNSLFRSPIVVGSQRSFFSHLIDLLNDSLDEDNNKKEKIGTQTIISKGVLETAALPDTFTCRNMLQVIPFDERCNKVINCEDGTDESDCLCVDYIRRLHKEAICDGVTDCKDLSDESDCVKCFPGQHLCRTSQKCVPLEKRCDGRADCFRAEDEWDCVALTDGVTLVFDSDLRPKQSMKGIITINRFGVWRPLCTNASTDNTASIATNVCNLLGFEEYTAFHKLSVRDKPLNVTIDGFRRNYSSLDELQSAVCSGLFVACLEASTHELHRDNITSQVELYTSPWNAVIYLDGKFKCTGTVLNTHWIITTIACFGGTSPTASYIAVLLGKGKAHLDVEGPHEQAISITKIAFIAESDAIILRTQQKINFSRYVKPTRITA</sequence>
<evidence type="ECO:0000259" key="6">
    <source>
        <dbReference type="PROSITE" id="PS50240"/>
    </source>
</evidence>
<feature type="disulfide bond" evidence="5">
    <location>
        <begin position="709"/>
        <end position="724"/>
    </location>
</feature>
<dbReference type="PROSITE" id="PS50240">
    <property type="entry name" value="TRYPSIN_DOM"/>
    <property type="match status" value="1"/>
</dbReference>
<dbReference type="PROSITE" id="PS50068">
    <property type="entry name" value="LDLRA_2"/>
    <property type="match status" value="5"/>
</dbReference>
<organism evidence="7 8">
    <name type="scientific">Asbolus verrucosus</name>
    <name type="common">Desert ironclad beetle</name>
    <dbReference type="NCBI Taxonomy" id="1661398"/>
    <lineage>
        <taxon>Eukaryota</taxon>
        <taxon>Metazoa</taxon>
        <taxon>Ecdysozoa</taxon>
        <taxon>Arthropoda</taxon>
        <taxon>Hexapoda</taxon>
        <taxon>Insecta</taxon>
        <taxon>Pterygota</taxon>
        <taxon>Neoptera</taxon>
        <taxon>Endopterygota</taxon>
        <taxon>Coleoptera</taxon>
        <taxon>Polyphaga</taxon>
        <taxon>Cucujiformia</taxon>
        <taxon>Tenebrionidae</taxon>
        <taxon>Pimeliinae</taxon>
        <taxon>Asbolus</taxon>
    </lineage>
</organism>
<keyword evidence="4 5" id="KW-1015">Disulfide bond</keyword>
<dbReference type="SUPFAM" id="SSF50494">
    <property type="entry name" value="Trypsin-like serine proteases"/>
    <property type="match status" value="2"/>
</dbReference>
<feature type="disulfide bond" evidence="5">
    <location>
        <begin position="671"/>
        <end position="686"/>
    </location>
</feature>
<dbReference type="PROSITE" id="PS00135">
    <property type="entry name" value="TRYPSIN_SER"/>
    <property type="match status" value="1"/>
</dbReference>
<evidence type="ECO:0000256" key="5">
    <source>
        <dbReference type="PROSITE-ProRule" id="PRU00124"/>
    </source>
</evidence>
<dbReference type="CDD" id="cd00190">
    <property type="entry name" value="Tryp_SPc"/>
    <property type="match status" value="1"/>
</dbReference>
<dbReference type="Proteomes" id="UP000292052">
    <property type="component" value="Unassembled WGS sequence"/>
</dbReference>
<proteinExistence type="predicted"/>
<feature type="disulfide bond" evidence="5">
    <location>
        <begin position="546"/>
        <end position="561"/>
    </location>
</feature>
<dbReference type="EMBL" id="QDEB01081522">
    <property type="protein sequence ID" value="RZC34274.1"/>
    <property type="molecule type" value="Genomic_DNA"/>
</dbReference>
<dbReference type="InterPro" id="IPR033116">
    <property type="entry name" value="TRYPSIN_SER"/>
</dbReference>
<evidence type="ECO:0000256" key="1">
    <source>
        <dbReference type="ARBA" id="ARBA00022670"/>
    </source>
</evidence>
<name>A0A482VNH9_ASBVE</name>
<dbReference type="PRINTS" id="PR00261">
    <property type="entry name" value="LDLRECEPTOR"/>
</dbReference>
<dbReference type="PANTHER" id="PTHR24258">
    <property type="entry name" value="SERINE PROTEASE-RELATED"/>
    <property type="match status" value="1"/>
</dbReference>
<feature type="disulfide bond" evidence="5">
    <location>
        <begin position="23"/>
        <end position="38"/>
    </location>
</feature>
<keyword evidence="1 7" id="KW-0645">Protease</keyword>
<dbReference type="PANTHER" id="PTHR24258:SF140">
    <property type="entry name" value="BCDNA.GH08420-RELATED"/>
    <property type="match status" value="1"/>
</dbReference>